<keyword evidence="5 8" id="KW-0663">Pyridoxal phosphate</keyword>
<dbReference type="InterPro" id="IPR015424">
    <property type="entry name" value="PyrdxlP-dep_Trfase"/>
</dbReference>
<dbReference type="SUPFAM" id="SSF53383">
    <property type="entry name" value="PLP-dependent transferases"/>
    <property type="match status" value="1"/>
</dbReference>
<evidence type="ECO:0000256" key="5">
    <source>
        <dbReference type="ARBA" id="ARBA00022898"/>
    </source>
</evidence>
<accession>G5GGP7</accession>
<keyword evidence="4 8" id="KW-0808">Transferase</keyword>
<evidence type="ECO:0000256" key="3">
    <source>
        <dbReference type="ARBA" id="ARBA00012239"/>
    </source>
</evidence>
<evidence type="ECO:0000256" key="7">
    <source>
        <dbReference type="RuleBase" id="RU004504"/>
    </source>
</evidence>
<dbReference type="eggNOG" id="COG0520">
    <property type="taxonomic scope" value="Bacteria"/>
</dbReference>
<dbReference type="PIRSF" id="PIRSF005572">
    <property type="entry name" value="NifS"/>
    <property type="match status" value="1"/>
</dbReference>
<proteinExistence type="inferred from homology"/>
<evidence type="ECO:0000313" key="10">
    <source>
        <dbReference type="EMBL" id="EHI56207.1"/>
    </source>
</evidence>
<dbReference type="PANTHER" id="PTHR43586">
    <property type="entry name" value="CYSTEINE DESULFURASE"/>
    <property type="match status" value="1"/>
</dbReference>
<dbReference type="InterPro" id="IPR016454">
    <property type="entry name" value="Cysteine_dSase"/>
</dbReference>
<evidence type="ECO:0000256" key="2">
    <source>
        <dbReference type="ARBA" id="ARBA00010447"/>
    </source>
</evidence>
<dbReference type="InterPro" id="IPR000192">
    <property type="entry name" value="Aminotrans_V_dom"/>
</dbReference>
<feature type="domain" description="Aminotransferase class V" evidence="9">
    <location>
        <begin position="27"/>
        <end position="397"/>
    </location>
</feature>
<dbReference type="OrthoDB" id="9804366at2"/>
<comment type="catalytic activity">
    <reaction evidence="6 8">
        <text>(sulfur carrier)-H + L-cysteine = (sulfur carrier)-SH + L-alanine</text>
        <dbReference type="Rhea" id="RHEA:43892"/>
        <dbReference type="Rhea" id="RHEA-COMP:14737"/>
        <dbReference type="Rhea" id="RHEA-COMP:14739"/>
        <dbReference type="ChEBI" id="CHEBI:29917"/>
        <dbReference type="ChEBI" id="CHEBI:35235"/>
        <dbReference type="ChEBI" id="CHEBI:57972"/>
        <dbReference type="ChEBI" id="CHEBI:64428"/>
        <dbReference type="EC" id="2.8.1.7"/>
    </reaction>
</comment>
<dbReference type="Proteomes" id="UP000003011">
    <property type="component" value="Unassembled WGS sequence"/>
</dbReference>
<dbReference type="PANTHER" id="PTHR43586:SF8">
    <property type="entry name" value="CYSTEINE DESULFURASE 1, CHLOROPLASTIC"/>
    <property type="match status" value="1"/>
</dbReference>
<dbReference type="InterPro" id="IPR015421">
    <property type="entry name" value="PyrdxlP-dep_Trfase_major"/>
</dbReference>
<dbReference type="EMBL" id="ACZL01000012">
    <property type="protein sequence ID" value="EHI56207.1"/>
    <property type="molecule type" value="Genomic_DNA"/>
</dbReference>
<sequence>MKNFNFKYSDNDIRKDFPLISQTGLAYLDNAATSQKPYSVLEAVKNYYEKENANPMRGLYDLSIRATEAYEKARKMAAEFINSPETHNIIFTRNASESLNLVAYSYGMEFIKEGDEILVSITEHHSNLLPWQYVAKKKGAVLRFLECESDGNISLETFKKAITKNTKIVAITHISNVLGRKNPIKEFTKEAHAAGAVVVLDGAQSVPHIKIDVKDLDIDFLAFSGHKMLAPMGIGALYGKSELLEKMPPFLYGGEMIESVNRDFAVFAQVPHKFEAGTVNAGGAVGLTAAIEYINKIGFDEIEARELYLTKTVFDECKDEEHVHIVGSQKPEEHHGIITFTVDDVHPHDIAQILSSENIAVRAGHHCAQPLINHLGMMSAARASLAFYNTRDEVLRFCEALKGLRKKMGYGR</sequence>
<dbReference type="Pfam" id="PF00266">
    <property type="entry name" value="Aminotran_5"/>
    <property type="match status" value="1"/>
</dbReference>
<dbReference type="InterPro" id="IPR010970">
    <property type="entry name" value="Cys_dSase_SufS"/>
</dbReference>
<comment type="similarity">
    <text evidence="2 8">Belongs to the class-V pyridoxal-phosphate-dependent aminotransferase family. Csd subfamily.</text>
</comment>
<dbReference type="InterPro" id="IPR020578">
    <property type="entry name" value="Aminotrans_V_PyrdxlP_BS"/>
</dbReference>
<evidence type="ECO:0000256" key="4">
    <source>
        <dbReference type="ARBA" id="ARBA00022679"/>
    </source>
</evidence>
<dbReference type="HOGENOM" id="CLU_003433_2_5_9"/>
<dbReference type="GO" id="GO:0031071">
    <property type="term" value="F:cysteine desulfurase activity"/>
    <property type="evidence" value="ECO:0007669"/>
    <property type="project" value="UniProtKB-UniRule"/>
</dbReference>
<organism evidence="10 11">
    <name type="scientific">Johnsonella ignava ATCC 51276</name>
    <dbReference type="NCBI Taxonomy" id="679200"/>
    <lineage>
        <taxon>Bacteria</taxon>
        <taxon>Bacillati</taxon>
        <taxon>Bacillota</taxon>
        <taxon>Clostridia</taxon>
        <taxon>Lachnospirales</taxon>
        <taxon>Lachnospiraceae</taxon>
        <taxon>Johnsonella</taxon>
    </lineage>
</organism>
<reference evidence="10 11" key="1">
    <citation type="submission" date="2011-08" db="EMBL/GenBank/DDBJ databases">
        <title>The Genome Sequence of Johnsonella ignava ATCC 51276.</title>
        <authorList>
            <consortium name="The Broad Institute Genome Sequencing Platform"/>
            <person name="Earl A."/>
            <person name="Ward D."/>
            <person name="Feldgarden M."/>
            <person name="Gevers D."/>
            <person name="Izard J."/>
            <person name="Blanton J.M."/>
            <person name="Baranova O.V."/>
            <person name="Dewhirst F.E."/>
            <person name="Young S.K."/>
            <person name="Zeng Q."/>
            <person name="Gargeya S."/>
            <person name="Fitzgerald M."/>
            <person name="Haas B."/>
            <person name="Abouelleil A."/>
            <person name="Alvarado L."/>
            <person name="Arachchi H.M."/>
            <person name="Berlin A."/>
            <person name="Brown A."/>
            <person name="Chapman S.B."/>
            <person name="Chen Z."/>
            <person name="Dunbar C."/>
            <person name="Freedman E."/>
            <person name="Gearin G."/>
            <person name="Gellesch M."/>
            <person name="Goldberg J."/>
            <person name="Griggs A."/>
            <person name="Gujja S."/>
            <person name="Heiman D."/>
            <person name="Howarth C."/>
            <person name="Larson L."/>
            <person name="Lui A."/>
            <person name="MacDonald P.J.P."/>
            <person name="Montmayeur A."/>
            <person name="Murphy C."/>
            <person name="Neiman D."/>
            <person name="Pearson M."/>
            <person name="Priest M."/>
            <person name="Roberts A."/>
            <person name="Saif S."/>
            <person name="Shea T."/>
            <person name="Shenoy N."/>
            <person name="Sisk P."/>
            <person name="Stolte C."/>
            <person name="Sykes S."/>
            <person name="Wortman J."/>
            <person name="Nusbaum C."/>
            <person name="Birren B."/>
        </authorList>
    </citation>
    <scope>NUCLEOTIDE SEQUENCE [LARGE SCALE GENOMIC DNA]</scope>
    <source>
        <strain evidence="10 11">ATCC 51276</strain>
    </source>
</reference>
<evidence type="ECO:0000313" key="11">
    <source>
        <dbReference type="Proteomes" id="UP000003011"/>
    </source>
</evidence>
<dbReference type="InterPro" id="IPR015422">
    <property type="entry name" value="PyrdxlP-dep_Trfase_small"/>
</dbReference>
<comment type="cofactor">
    <cofactor evidence="1 7">
        <name>pyridoxal 5'-phosphate</name>
        <dbReference type="ChEBI" id="CHEBI:597326"/>
    </cofactor>
</comment>
<evidence type="ECO:0000259" key="9">
    <source>
        <dbReference type="Pfam" id="PF00266"/>
    </source>
</evidence>
<dbReference type="CDD" id="cd06453">
    <property type="entry name" value="SufS_like"/>
    <property type="match status" value="1"/>
</dbReference>
<evidence type="ECO:0000256" key="8">
    <source>
        <dbReference type="RuleBase" id="RU004506"/>
    </source>
</evidence>
<protein>
    <recommendedName>
        <fullName evidence="3 8">Cysteine desulfurase</fullName>
        <ecNumber evidence="3 8">2.8.1.7</ecNumber>
    </recommendedName>
</protein>
<dbReference type="NCBIfam" id="TIGR01979">
    <property type="entry name" value="sufS"/>
    <property type="match status" value="1"/>
</dbReference>
<dbReference type="STRING" id="679200.HMPREF9333_00737"/>
<gene>
    <name evidence="10" type="ORF">HMPREF9333_00737</name>
</gene>
<comment type="function">
    <text evidence="8">Catalyzes the removal of elemental sulfur and selenium atoms from L-cysteine, L-cystine, L-selenocysteine, and L-selenocystine to produce L-alanine.</text>
</comment>
<dbReference type="RefSeq" id="WP_005539923.1">
    <property type="nucleotide sequence ID" value="NZ_JH378830.1"/>
</dbReference>
<comment type="caution">
    <text evidence="10">The sequence shown here is derived from an EMBL/GenBank/DDBJ whole genome shotgun (WGS) entry which is preliminary data.</text>
</comment>
<evidence type="ECO:0000256" key="1">
    <source>
        <dbReference type="ARBA" id="ARBA00001933"/>
    </source>
</evidence>
<dbReference type="GO" id="GO:0006534">
    <property type="term" value="P:cysteine metabolic process"/>
    <property type="evidence" value="ECO:0007669"/>
    <property type="project" value="UniProtKB-UniRule"/>
</dbReference>
<dbReference type="PATRIC" id="fig|679200.3.peg.776"/>
<dbReference type="Gene3D" id="3.40.640.10">
    <property type="entry name" value="Type I PLP-dependent aspartate aminotransferase-like (Major domain)"/>
    <property type="match status" value="1"/>
</dbReference>
<dbReference type="EC" id="2.8.1.7" evidence="3 8"/>
<dbReference type="Gene3D" id="3.90.1150.10">
    <property type="entry name" value="Aspartate Aminotransferase, domain 1"/>
    <property type="match status" value="1"/>
</dbReference>
<dbReference type="PROSITE" id="PS00595">
    <property type="entry name" value="AA_TRANSFER_CLASS_5"/>
    <property type="match status" value="1"/>
</dbReference>
<keyword evidence="11" id="KW-1185">Reference proteome</keyword>
<name>G5GGP7_9FIRM</name>
<evidence type="ECO:0000256" key="6">
    <source>
        <dbReference type="ARBA" id="ARBA00050776"/>
    </source>
</evidence>
<dbReference type="GO" id="GO:0030170">
    <property type="term" value="F:pyridoxal phosphate binding"/>
    <property type="evidence" value="ECO:0007669"/>
    <property type="project" value="UniProtKB-UniRule"/>
</dbReference>
<dbReference type="AlphaFoldDB" id="G5GGP7"/>